<dbReference type="InterPro" id="IPR020843">
    <property type="entry name" value="ER"/>
</dbReference>
<dbReference type="SMART" id="SM00829">
    <property type="entry name" value="PKS_ER"/>
    <property type="match status" value="1"/>
</dbReference>
<dbReference type="PANTHER" id="PTHR11695">
    <property type="entry name" value="ALCOHOL DEHYDROGENASE RELATED"/>
    <property type="match status" value="1"/>
</dbReference>
<evidence type="ECO:0000313" key="3">
    <source>
        <dbReference type="EMBL" id="KAF6815231.1"/>
    </source>
</evidence>
<gene>
    <name evidence="3" type="ORF">CSOJ01_03683</name>
</gene>
<dbReference type="SUPFAM" id="SSF51735">
    <property type="entry name" value="NAD(P)-binding Rossmann-fold domains"/>
    <property type="match status" value="1"/>
</dbReference>
<protein>
    <submittedName>
        <fullName evidence="3">Zinc-type alcohol dehydrogenase-like protein</fullName>
    </submittedName>
</protein>
<feature type="domain" description="Enoyl reductase (ER)" evidence="2">
    <location>
        <begin position="12"/>
        <end position="330"/>
    </location>
</feature>
<dbReference type="GO" id="GO:0016491">
    <property type="term" value="F:oxidoreductase activity"/>
    <property type="evidence" value="ECO:0007669"/>
    <property type="project" value="UniProtKB-KW"/>
</dbReference>
<evidence type="ECO:0000259" key="2">
    <source>
        <dbReference type="SMART" id="SM00829"/>
    </source>
</evidence>
<sequence>MRAAQWRSIAGGIEKNLKPTTSASLPKPASSLPKDHTLIRVAYASLNHLDYKVAEAPLGSALLSKPATPGLDFSGTVVATTLSHLRPGQRVFGRTEPGASGGGTLAEYVVVGKAGVAALPAGVSLRDAACVGTCGVAALQGLAPFVKPGDKGLVNGGSGGVGVFAIQVAKALGCRHVTAVCSARNAELCRSLGADDVIDYQVEDVVAVLKRRGEVYDHILDTVFVDPGLYWQCHHYLKPGGMYVSVGLPLKFKTFRSLLAKYLLPGFLGGGKRGFKFHGVTGNPGHFAQVAQWIEEGKVKTVIEEEFDLEDAGKAYGRLKAGRTVGKLVARVTGDTGVTG</sequence>
<name>A0A8H6JMC4_9PEZI</name>
<dbReference type="InterPro" id="IPR011032">
    <property type="entry name" value="GroES-like_sf"/>
</dbReference>
<evidence type="ECO:0000313" key="4">
    <source>
        <dbReference type="Proteomes" id="UP000652219"/>
    </source>
</evidence>
<evidence type="ECO:0000256" key="1">
    <source>
        <dbReference type="ARBA" id="ARBA00023002"/>
    </source>
</evidence>
<dbReference type="GO" id="GO:0005739">
    <property type="term" value="C:mitochondrion"/>
    <property type="evidence" value="ECO:0007669"/>
    <property type="project" value="TreeGrafter"/>
</dbReference>
<dbReference type="InterPro" id="IPR013154">
    <property type="entry name" value="ADH-like_N"/>
</dbReference>
<dbReference type="EMBL" id="WIGN01000037">
    <property type="protein sequence ID" value="KAF6815231.1"/>
    <property type="molecule type" value="Genomic_DNA"/>
</dbReference>
<dbReference type="PROSITE" id="PS01162">
    <property type="entry name" value="QOR_ZETA_CRYSTAL"/>
    <property type="match status" value="1"/>
</dbReference>
<keyword evidence="4" id="KW-1185">Reference proteome</keyword>
<dbReference type="InterPro" id="IPR036291">
    <property type="entry name" value="NAD(P)-bd_dom_sf"/>
</dbReference>
<dbReference type="InterPro" id="IPR002364">
    <property type="entry name" value="Quin_OxRdtase/zeta-crystal_CS"/>
</dbReference>
<reference evidence="3 4" key="1">
    <citation type="journal article" date="2020" name="Phytopathology">
        <title>Genome Sequence Resources of Colletotrichum truncatum, C. plurivorum, C. musicola, and C. sojae: Four Species Pathogenic to Soybean (Glycine max).</title>
        <authorList>
            <person name="Rogerio F."/>
            <person name="Boufleur T.R."/>
            <person name="Ciampi-Guillardi M."/>
            <person name="Sukno S.A."/>
            <person name="Thon M.R."/>
            <person name="Massola Junior N.S."/>
            <person name="Baroncelli R."/>
        </authorList>
    </citation>
    <scope>NUCLEOTIDE SEQUENCE [LARGE SCALE GENOMIC DNA]</scope>
    <source>
        <strain evidence="3 4">LFN0009</strain>
    </source>
</reference>
<organism evidence="3 4">
    <name type="scientific">Colletotrichum sojae</name>
    <dbReference type="NCBI Taxonomy" id="2175907"/>
    <lineage>
        <taxon>Eukaryota</taxon>
        <taxon>Fungi</taxon>
        <taxon>Dikarya</taxon>
        <taxon>Ascomycota</taxon>
        <taxon>Pezizomycotina</taxon>
        <taxon>Sordariomycetes</taxon>
        <taxon>Hypocreomycetidae</taxon>
        <taxon>Glomerellales</taxon>
        <taxon>Glomerellaceae</taxon>
        <taxon>Colletotrichum</taxon>
        <taxon>Colletotrichum orchidearum species complex</taxon>
    </lineage>
</organism>
<dbReference type="Pfam" id="PF13602">
    <property type="entry name" value="ADH_zinc_N_2"/>
    <property type="match status" value="1"/>
</dbReference>
<dbReference type="PANTHER" id="PTHR11695:SF294">
    <property type="entry name" value="RETICULON-4-INTERACTING PROTEIN 1, MITOCHONDRIAL"/>
    <property type="match status" value="1"/>
</dbReference>
<dbReference type="Gene3D" id="3.40.50.720">
    <property type="entry name" value="NAD(P)-binding Rossmann-like Domain"/>
    <property type="match status" value="1"/>
</dbReference>
<accession>A0A8H6JMC4</accession>
<dbReference type="Pfam" id="PF08240">
    <property type="entry name" value="ADH_N"/>
    <property type="match status" value="1"/>
</dbReference>
<dbReference type="Proteomes" id="UP000652219">
    <property type="component" value="Unassembled WGS sequence"/>
</dbReference>
<dbReference type="GO" id="GO:0008270">
    <property type="term" value="F:zinc ion binding"/>
    <property type="evidence" value="ECO:0007669"/>
    <property type="project" value="InterPro"/>
</dbReference>
<dbReference type="InterPro" id="IPR050700">
    <property type="entry name" value="YIM1/Zinc_Alcohol_DH_Fams"/>
</dbReference>
<dbReference type="CDD" id="cd08267">
    <property type="entry name" value="MDR1"/>
    <property type="match status" value="1"/>
</dbReference>
<dbReference type="Gene3D" id="3.90.180.10">
    <property type="entry name" value="Medium-chain alcohol dehydrogenases, catalytic domain"/>
    <property type="match status" value="1"/>
</dbReference>
<dbReference type="AlphaFoldDB" id="A0A8H6JMC4"/>
<comment type="caution">
    <text evidence="3">The sequence shown here is derived from an EMBL/GenBank/DDBJ whole genome shotgun (WGS) entry which is preliminary data.</text>
</comment>
<dbReference type="SUPFAM" id="SSF50129">
    <property type="entry name" value="GroES-like"/>
    <property type="match status" value="1"/>
</dbReference>
<keyword evidence="1" id="KW-0560">Oxidoreductase</keyword>
<proteinExistence type="predicted"/>